<name>A0A3L8PTJ8_9GAMM</name>
<dbReference type="InterPro" id="IPR045508">
    <property type="entry name" value="DUF6482"/>
</dbReference>
<evidence type="ECO:0000313" key="2">
    <source>
        <dbReference type="Proteomes" id="UP000281474"/>
    </source>
</evidence>
<comment type="caution">
    <text evidence="1">The sequence shown here is derived from an EMBL/GenBank/DDBJ whole genome shotgun (WGS) entry which is preliminary data.</text>
</comment>
<dbReference type="Pfam" id="PF20090">
    <property type="entry name" value="DUF6482"/>
    <property type="match status" value="1"/>
</dbReference>
<proteinExistence type="predicted"/>
<dbReference type="Proteomes" id="UP000281474">
    <property type="component" value="Unassembled WGS sequence"/>
</dbReference>
<keyword evidence="2" id="KW-1185">Reference proteome</keyword>
<gene>
    <name evidence="1" type="ORF">D5018_15655</name>
</gene>
<sequence>MTAQIDEHEYRILGTLPTIIATADLSHYLVGGRDKQGKFKNIFSEDKSQPLRLASLDQAKKMFADVGVKQVMFESHTPYDEMVGLEDHGTDAYWLKI</sequence>
<protein>
    <submittedName>
        <fullName evidence="1">Uncharacterized protein</fullName>
    </submittedName>
</protein>
<dbReference type="AlphaFoldDB" id="A0A3L8PTJ8"/>
<reference evidence="1 2" key="1">
    <citation type="submission" date="2018-09" db="EMBL/GenBank/DDBJ databases">
        <title>Phylogeny of the Shewanellaceae, and recommendation for two new genera, Pseudoshewanella and Parashewanella.</title>
        <authorList>
            <person name="Wang G."/>
        </authorList>
    </citation>
    <scope>NUCLEOTIDE SEQUENCE [LARGE SCALE GENOMIC DNA]</scope>
    <source>
        <strain evidence="1 2">C51</strain>
    </source>
</reference>
<dbReference type="RefSeq" id="WP_121839939.1">
    <property type="nucleotide sequence ID" value="NZ_ML014806.1"/>
</dbReference>
<dbReference type="OrthoDB" id="6266681at2"/>
<organism evidence="1 2">
    <name type="scientific">Parashewanella curva</name>
    <dbReference type="NCBI Taxonomy" id="2338552"/>
    <lineage>
        <taxon>Bacteria</taxon>
        <taxon>Pseudomonadati</taxon>
        <taxon>Pseudomonadota</taxon>
        <taxon>Gammaproteobacteria</taxon>
        <taxon>Alteromonadales</taxon>
        <taxon>Shewanellaceae</taxon>
        <taxon>Parashewanella</taxon>
    </lineage>
</organism>
<dbReference type="EMBL" id="QZEI01000057">
    <property type="protein sequence ID" value="RLV58735.1"/>
    <property type="molecule type" value="Genomic_DNA"/>
</dbReference>
<accession>A0A3L8PTJ8</accession>
<evidence type="ECO:0000313" key="1">
    <source>
        <dbReference type="EMBL" id="RLV58735.1"/>
    </source>
</evidence>